<evidence type="ECO:0000256" key="4">
    <source>
        <dbReference type="ARBA" id="ARBA00022833"/>
    </source>
</evidence>
<dbReference type="GO" id="GO:0008270">
    <property type="term" value="F:zinc ion binding"/>
    <property type="evidence" value="ECO:0007669"/>
    <property type="project" value="UniProtKB-KW"/>
</dbReference>
<dbReference type="Pfam" id="PF00104">
    <property type="entry name" value="Hormone_recep"/>
    <property type="match status" value="1"/>
</dbReference>
<keyword evidence="2" id="KW-0479">Metal-binding</keyword>
<dbReference type="InterPro" id="IPR013088">
    <property type="entry name" value="Znf_NHR/GATA"/>
</dbReference>
<dbReference type="Pfam" id="PF00105">
    <property type="entry name" value="zf-C4"/>
    <property type="match status" value="1"/>
</dbReference>
<keyword evidence="4" id="KW-0862">Zinc</keyword>
<dbReference type="SMART" id="SM00430">
    <property type="entry name" value="HOLI"/>
    <property type="match status" value="1"/>
</dbReference>
<dbReference type="RefSeq" id="XP_002637965.2">
    <property type="nucleotide sequence ID" value="XM_002637919.2"/>
</dbReference>
<keyword evidence="14" id="KW-1185">Reference proteome</keyword>
<dbReference type="Gene3D" id="3.30.50.10">
    <property type="entry name" value="Erythroid Transcription Factor GATA-1, subunit A"/>
    <property type="match status" value="1"/>
</dbReference>
<keyword evidence="3" id="KW-0863">Zinc-finger</keyword>
<dbReference type="InterPro" id="IPR000536">
    <property type="entry name" value="Nucl_hrmn_rcpt_lig-bd"/>
</dbReference>
<dbReference type="PROSITE" id="PS51843">
    <property type="entry name" value="NR_LBD"/>
    <property type="match status" value="1"/>
</dbReference>
<keyword evidence="7" id="KW-0804">Transcription</keyword>
<dbReference type="InParanoid" id="A8WYG6"/>
<dbReference type="GO" id="GO:0003700">
    <property type="term" value="F:DNA-binding transcription factor activity"/>
    <property type="evidence" value="ECO:0007669"/>
    <property type="project" value="InterPro"/>
</dbReference>
<dbReference type="STRING" id="6238.A8WYG6"/>
<dbReference type="OMA" id="TKSHEWT"/>
<dbReference type="InterPro" id="IPR001628">
    <property type="entry name" value="Znf_hrmn_rcpt"/>
</dbReference>
<evidence type="ECO:0000256" key="10">
    <source>
        <dbReference type="SAM" id="MobiDB-lite"/>
    </source>
</evidence>
<name>A8WYG6_CAEBR</name>
<evidence type="ECO:0000259" key="12">
    <source>
        <dbReference type="PROSITE" id="PS51843"/>
    </source>
</evidence>
<dbReference type="PROSITE" id="PS51030">
    <property type="entry name" value="NUCLEAR_REC_DBD_2"/>
    <property type="match status" value="1"/>
</dbReference>
<proteinExistence type="inferred from homology"/>
<feature type="domain" description="Nuclear receptor" evidence="11">
    <location>
        <begin position="21"/>
        <end position="94"/>
    </location>
</feature>
<dbReference type="SMART" id="SM00399">
    <property type="entry name" value="ZnF_C4"/>
    <property type="match status" value="1"/>
</dbReference>
<accession>A8WYG6</accession>
<dbReference type="CTD" id="8579962"/>
<dbReference type="GO" id="GO:0043565">
    <property type="term" value="F:sequence-specific DNA binding"/>
    <property type="evidence" value="ECO:0007669"/>
    <property type="project" value="InterPro"/>
</dbReference>
<evidence type="ECO:0000256" key="8">
    <source>
        <dbReference type="ARBA" id="ARBA00023170"/>
    </source>
</evidence>
<evidence type="ECO:0000313" key="15">
    <source>
        <dbReference type="WormBase" id="CBG04783"/>
    </source>
</evidence>
<dbReference type="GeneID" id="8579962"/>
<keyword evidence="5" id="KW-0805">Transcription regulation</keyword>
<evidence type="ECO:0000256" key="5">
    <source>
        <dbReference type="ARBA" id="ARBA00023015"/>
    </source>
</evidence>
<evidence type="ECO:0000256" key="7">
    <source>
        <dbReference type="ARBA" id="ARBA00023163"/>
    </source>
</evidence>
<dbReference type="HOGENOM" id="CLU_007368_3_0_1"/>
<gene>
    <name evidence="13 15" type="ORF">CBG04783</name>
    <name evidence="13" type="ORF">CBG_04783</name>
</gene>
<dbReference type="EMBL" id="HE601135">
    <property type="protein sequence ID" value="CAP25424.2"/>
    <property type="molecule type" value="Genomic_DNA"/>
</dbReference>
<keyword evidence="6" id="KW-0238">DNA-binding</keyword>
<dbReference type="PANTHER" id="PTHR45886:SF5">
    <property type="entry name" value="NUCLEAR HORMONE RECEPTOR FAMILY"/>
    <property type="match status" value="1"/>
</dbReference>
<dbReference type="SUPFAM" id="SSF48508">
    <property type="entry name" value="Nuclear receptor ligand-binding domain"/>
    <property type="match status" value="1"/>
</dbReference>
<dbReference type="AlphaFoldDB" id="A8WYG6"/>
<reference evidence="13 14" key="1">
    <citation type="journal article" date="2003" name="PLoS Biol.">
        <title>The genome sequence of Caenorhabditis briggsae: a platform for comparative genomics.</title>
        <authorList>
            <person name="Stein L.D."/>
            <person name="Bao Z."/>
            <person name="Blasiar D."/>
            <person name="Blumenthal T."/>
            <person name="Brent M.R."/>
            <person name="Chen N."/>
            <person name="Chinwalla A."/>
            <person name="Clarke L."/>
            <person name="Clee C."/>
            <person name="Coghlan A."/>
            <person name="Coulson A."/>
            <person name="D'Eustachio P."/>
            <person name="Fitch D.H."/>
            <person name="Fulton L.A."/>
            <person name="Fulton R.E."/>
            <person name="Griffiths-Jones S."/>
            <person name="Harris T.W."/>
            <person name="Hillier L.W."/>
            <person name="Kamath R."/>
            <person name="Kuwabara P.E."/>
            <person name="Mardis E.R."/>
            <person name="Marra M.A."/>
            <person name="Miner T.L."/>
            <person name="Minx P."/>
            <person name="Mullikin J.C."/>
            <person name="Plumb R.W."/>
            <person name="Rogers J."/>
            <person name="Schein J.E."/>
            <person name="Sohrmann M."/>
            <person name="Spieth J."/>
            <person name="Stajich J.E."/>
            <person name="Wei C."/>
            <person name="Willey D."/>
            <person name="Wilson R.K."/>
            <person name="Durbin R."/>
            <person name="Waterston R.H."/>
        </authorList>
    </citation>
    <scope>NUCLEOTIDE SEQUENCE [LARGE SCALE GENOMIC DNA]</scope>
    <source>
        <strain evidence="13 14">AF16</strain>
    </source>
</reference>
<sequence length="352" mass="40525">MDSSPRSSMVSYKNNSQSKPESTCSICGRPAICRNYGAFSCNACKMFFKRTTENNYKYHCDNFGNCRDDLILKCRFCRFQKCVEVGMINNLVAEIPEIDGLSQILNFLIEKDSRRCKKLSEFYSTDDPTLEDILENRNCVKKSGIKNSATLFDWSFVLNYLVASYFLDFDFISELPTMDKFYVLKFNTLKLCLFVGAMRAYQSKWERVKSPDGRDYNSDDFLAKLEDVNISKNIITSRIVRKIIQLKITNEEFVLLCLIFFCDTGTHNLSEISRSSISSQQNKYGAALFKYCQRTYQKHGPSRFTDLLSICHVVNKNTSDLQFLFMAFQSVAPGFKFKKLIYAIFDLPGGPT</sequence>
<evidence type="ECO:0000313" key="14">
    <source>
        <dbReference type="Proteomes" id="UP000008549"/>
    </source>
</evidence>
<evidence type="ECO:0000256" key="6">
    <source>
        <dbReference type="ARBA" id="ARBA00023125"/>
    </source>
</evidence>
<keyword evidence="8" id="KW-0675">Receptor</keyword>
<evidence type="ECO:0000313" key="13">
    <source>
        <dbReference type="EMBL" id="CAP25424.2"/>
    </source>
</evidence>
<evidence type="ECO:0000256" key="9">
    <source>
        <dbReference type="ARBA" id="ARBA00023242"/>
    </source>
</evidence>
<organism evidence="13 14">
    <name type="scientific">Caenorhabditis briggsae</name>
    <dbReference type="NCBI Taxonomy" id="6238"/>
    <lineage>
        <taxon>Eukaryota</taxon>
        <taxon>Metazoa</taxon>
        <taxon>Ecdysozoa</taxon>
        <taxon>Nematoda</taxon>
        <taxon>Chromadorea</taxon>
        <taxon>Rhabditida</taxon>
        <taxon>Rhabditina</taxon>
        <taxon>Rhabditomorpha</taxon>
        <taxon>Rhabditoidea</taxon>
        <taxon>Rhabditidae</taxon>
        <taxon>Peloderinae</taxon>
        <taxon>Caenorhabditis</taxon>
    </lineage>
</organism>
<dbReference type="Proteomes" id="UP000008549">
    <property type="component" value="Unassembled WGS sequence"/>
</dbReference>
<dbReference type="KEGG" id="cbr:CBG_04783"/>
<dbReference type="SUPFAM" id="SSF57716">
    <property type="entry name" value="Glucocorticoid receptor-like (DNA-binding domain)"/>
    <property type="match status" value="1"/>
</dbReference>
<dbReference type="PRINTS" id="PR00047">
    <property type="entry name" value="STROIDFINGER"/>
</dbReference>
<reference evidence="13 14" key="2">
    <citation type="journal article" date="2011" name="PLoS Genet.">
        <title>Caenorhabditis briggsae recombinant inbred line genotypes reveal inter-strain incompatibility and the evolution of recombination.</title>
        <authorList>
            <person name="Ross J.A."/>
            <person name="Koboldt D.C."/>
            <person name="Staisch J.E."/>
            <person name="Chamberlin H.M."/>
            <person name="Gupta B.P."/>
            <person name="Miller R.D."/>
            <person name="Baird S.E."/>
            <person name="Haag E.S."/>
        </authorList>
    </citation>
    <scope>NUCLEOTIDE SEQUENCE [LARGE SCALE GENOMIC DNA]</scope>
    <source>
        <strain evidence="13 14">AF16</strain>
    </source>
</reference>
<evidence type="ECO:0000259" key="11">
    <source>
        <dbReference type="PROSITE" id="PS51030"/>
    </source>
</evidence>
<dbReference type="PANTHER" id="PTHR45886">
    <property type="entry name" value="NUCLEAR HORMONE RECEPTOR FAMILY-RELATED-RELATED"/>
    <property type="match status" value="1"/>
</dbReference>
<evidence type="ECO:0000256" key="1">
    <source>
        <dbReference type="ARBA" id="ARBA00005993"/>
    </source>
</evidence>
<evidence type="ECO:0000256" key="2">
    <source>
        <dbReference type="ARBA" id="ARBA00022723"/>
    </source>
</evidence>
<keyword evidence="9" id="KW-0539">Nucleus</keyword>
<evidence type="ECO:0000256" key="3">
    <source>
        <dbReference type="ARBA" id="ARBA00022771"/>
    </source>
</evidence>
<comment type="similarity">
    <text evidence="1">Belongs to the nuclear hormone receptor family.</text>
</comment>
<protein>
    <submittedName>
        <fullName evidence="13">Protein CBG04783</fullName>
    </submittedName>
</protein>
<feature type="domain" description="NR LBD" evidence="12">
    <location>
        <begin position="100"/>
        <end position="347"/>
    </location>
</feature>
<dbReference type="Gene3D" id="1.10.565.10">
    <property type="entry name" value="Retinoid X Receptor"/>
    <property type="match status" value="1"/>
</dbReference>
<feature type="region of interest" description="Disordered" evidence="10">
    <location>
        <begin position="1"/>
        <end position="22"/>
    </location>
</feature>
<dbReference type="WormBase" id="CBG04783">
    <property type="protein sequence ID" value="CBP32466"/>
    <property type="gene ID" value="WBGene00027393"/>
</dbReference>
<dbReference type="InterPro" id="IPR035500">
    <property type="entry name" value="NHR-like_dom_sf"/>
</dbReference>